<dbReference type="InterPro" id="IPR045860">
    <property type="entry name" value="Snake_toxin-like_sf"/>
</dbReference>
<name>A0A3Q4BQZ7_MOLML</name>
<accession>A0A3Q4BQZ7</accession>
<proteinExistence type="predicted"/>
<sequence length="129" mass="13572">MKTCLTLLLLKSGVFCCSACEGHALKCHTCMASNEDECNRQGSSPCPQHTDVCSTITGPNTVIKFCAYSGFCSKAPDNSFKMKCCSGDDCNGPHNSHSHTGGHNGVGALASSPVLLITALLLRTAFSRL</sequence>
<dbReference type="CDD" id="cd23553">
    <property type="entry name" value="TFP_LU_ECD_Ly6PGE"/>
    <property type="match status" value="1"/>
</dbReference>
<evidence type="ECO:0000313" key="3">
    <source>
        <dbReference type="Proteomes" id="UP000261620"/>
    </source>
</evidence>
<evidence type="ECO:0000256" key="1">
    <source>
        <dbReference type="SAM" id="SignalP"/>
    </source>
</evidence>
<protein>
    <submittedName>
        <fullName evidence="2">Uncharacterized protein</fullName>
    </submittedName>
</protein>
<organism evidence="2 3">
    <name type="scientific">Mola mola</name>
    <name type="common">Ocean sunfish</name>
    <name type="synonym">Tetraodon mola</name>
    <dbReference type="NCBI Taxonomy" id="94237"/>
    <lineage>
        <taxon>Eukaryota</taxon>
        <taxon>Metazoa</taxon>
        <taxon>Chordata</taxon>
        <taxon>Craniata</taxon>
        <taxon>Vertebrata</taxon>
        <taxon>Euteleostomi</taxon>
        <taxon>Actinopterygii</taxon>
        <taxon>Neopterygii</taxon>
        <taxon>Teleostei</taxon>
        <taxon>Neoteleostei</taxon>
        <taxon>Acanthomorphata</taxon>
        <taxon>Eupercaria</taxon>
        <taxon>Tetraodontiformes</taxon>
        <taxon>Molidae</taxon>
        <taxon>Mola</taxon>
    </lineage>
</organism>
<dbReference type="Proteomes" id="UP000261620">
    <property type="component" value="Unplaced"/>
</dbReference>
<keyword evidence="3" id="KW-1185">Reference proteome</keyword>
<feature type="signal peptide" evidence="1">
    <location>
        <begin position="1"/>
        <end position="19"/>
    </location>
</feature>
<reference evidence="2" key="2">
    <citation type="submission" date="2025-09" db="UniProtKB">
        <authorList>
            <consortium name="Ensembl"/>
        </authorList>
    </citation>
    <scope>IDENTIFICATION</scope>
</reference>
<dbReference type="Ensembl" id="ENSMMOT00000023934.1">
    <property type="protein sequence ID" value="ENSMMOP00000023542.1"/>
    <property type="gene ID" value="ENSMMOG00000017917.1"/>
</dbReference>
<evidence type="ECO:0000313" key="2">
    <source>
        <dbReference type="Ensembl" id="ENSMMOP00000023542.1"/>
    </source>
</evidence>
<reference evidence="2" key="1">
    <citation type="submission" date="2025-08" db="UniProtKB">
        <authorList>
            <consortium name="Ensembl"/>
        </authorList>
    </citation>
    <scope>IDENTIFICATION</scope>
</reference>
<dbReference type="SUPFAM" id="SSF57302">
    <property type="entry name" value="Snake toxin-like"/>
    <property type="match status" value="1"/>
</dbReference>
<keyword evidence="1" id="KW-0732">Signal</keyword>
<dbReference type="Gene3D" id="2.10.60.10">
    <property type="entry name" value="CD59"/>
    <property type="match status" value="1"/>
</dbReference>
<dbReference type="OMA" id="NEDDCNR"/>
<dbReference type="AlphaFoldDB" id="A0A3Q4BQZ7"/>
<feature type="chain" id="PRO_5018720055" evidence="1">
    <location>
        <begin position="20"/>
        <end position="129"/>
    </location>
</feature>